<proteinExistence type="inferred from homology"/>
<dbReference type="InterPro" id="IPR036365">
    <property type="entry name" value="PGBD-like_sf"/>
</dbReference>
<keyword evidence="2" id="KW-0645">Protease</keyword>
<dbReference type="InterPro" id="IPR002477">
    <property type="entry name" value="Peptidoglycan-bd-like"/>
</dbReference>
<evidence type="ECO:0000256" key="3">
    <source>
        <dbReference type="ARBA" id="ARBA00022801"/>
    </source>
</evidence>
<dbReference type="PROSITE" id="PS51935">
    <property type="entry name" value="NLPC_P60"/>
    <property type="match status" value="1"/>
</dbReference>
<dbReference type="SUPFAM" id="SSF54001">
    <property type="entry name" value="Cysteine proteinases"/>
    <property type="match status" value="1"/>
</dbReference>
<dbReference type="RefSeq" id="WP_183344634.1">
    <property type="nucleotide sequence ID" value="NZ_JACHNU010000007.1"/>
</dbReference>
<dbReference type="InterPro" id="IPR051202">
    <property type="entry name" value="Peptidase_C40"/>
</dbReference>
<keyword evidence="5" id="KW-0732">Signal</keyword>
<dbReference type="GO" id="GO:0006508">
    <property type="term" value="P:proteolysis"/>
    <property type="evidence" value="ECO:0007669"/>
    <property type="project" value="UniProtKB-KW"/>
</dbReference>
<gene>
    <name evidence="7" type="ORF">BDZ31_004131</name>
</gene>
<evidence type="ECO:0000313" key="7">
    <source>
        <dbReference type="EMBL" id="MBB4664520.1"/>
    </source>
</evidence>
<sequence>MPLRRVALVAGIAAVALAPNAQAAGQRLVGGATPSVDAPAATGEGGDTAVPVTRLRGVVSGRAEVRELQRALGVRADGRIGPKTRAALRRAQRKAGLRADGVPRRATLAKLGIVTRTVPSASGTTAAPAIGEEPPLVTAARSRIGSPYEWGSTGPDTFDCSGLVTWSAAQSGIDVPRVSFDQYKVGRPVARNRIQAGDLVFFDTAGPGASDVGIATGPRTVISATTSRGVVEHATFDRYWGSHFVGARRLG</sequence>
<dbReference type="Pfam" id="PF01471">
    <property type="entry name" value="PG_binding_1"/>
    <property type="match status" value="1"/>
</dbReference>
<feature type="signal peptide" evidence="5">
    <location>
        <begin position="1"/>
        <end position="23"/>
    </location>
</feature>
<dbReference type="Gene3D" id="3.90.1720.10">
    <property type="entry name" value="endopeptidase domain like (from Nostoc punctiforme)"/>
    <property type="match status" value="1"/>
</dbReference>
<name>A0A840IKS4_9ACTN</name>
<reference evidence="7 8" key="1">
    <citation type="submission" date="2020-08" db="EMBL/GenBank/DDBJ databases">
        <title>Genomic Encyclopedia of Archaeal and Bacterial Type Strains, Phase II (KMG-II): from individual species to whole genera.</title>
        <authorList>
            <person name="Goeker M."/>
        </authorList>
    </citation>
    <scope>NUCLEOTIDE SEQUENCE [LARGE SCALE GENOMIC DNA]</scope>
    <source>
        <strain evidence="7 8">DSM 23288</strain>
    </source>
</reference>
<dbReference type="Gene3D" id="1.10.101.10">
    <property type="entry name" value="PGBD-like superfamily/PGBD"/>
    <property type="match status" value="1"/>
</dbReference>
<dbReference type="InterPro" id="IPR036366">
    <property type="entry name" value="PGBDSf"/>
</dbReference>
<keyword evidence="3 7" id="KW-0378">Hydrolase</keyword>
<accession>A0A840IKS4</accession>
<evidence type="ECO:0000313" key="8">
    <source>
        <dbReference type="Proteomes" id="UP000585272"/>
    </source>
</evidence>
<feature type="chain" id="PRO_5032923559" evidence="5">
    <location>
        <begin position="24"/>
        <end position="251"/>
    </location>
</feature>
<dbReference type="PANTHER" id="PTHR47053:SF1">
    <property type="entry name" value="MUREIN DD-ENDOPEPTIDASE MEPH-RELATED"/>
    <property type="match status" value="1"/>
</dbReference>
<keyword evidence="8" id="KW-1185">Reference proteome</keyword>
<keyword evidence="4" id="KW-0788">Thiol protease</keyword>
<evidence type="ECO:0000256" key="1">
    <source>
        <dbReference type="ARBA" id="ARBA00007074"/>
    </source>
</evidence>
<dbReference type="SUPFAM" id="SSF47090">
    <property type="entry name" value="PGBD-like"/>
    <property type="match status" value="1"/>
</dbReference>
<organism evidence="7 8">
    <name type="scientific">Conexibacter arvalis</name>
    <dbReference type="NCBI Taxonomy" id="912552"/>
    <lineage>
        <taxon>Bacteria</taxon>
        <taxon>Bacillati</taxon>
        <taxon>Actinomycetota</taxon>
        <taxon>Thermoleophilia</taxon>
        <taxon>Solirubrobacterales</taxon>
        <taxon>Conexibacteraceae</taxon>
        <taxon>Conexibacter</taxon>
    </lineage>
</organism>
<evidence type="ECO:0000256" key="5">
    <source>
        <dbReference type="SAM" id="SignalP"/>
    </source>
</evidence>
<dbReference type="GO" id="GO:0008234">
    <property type="term" value="F:cysteine-type peptidase activity"/>
    <property type="evidence" value="ECO:0007669"/>
    <property type="project" value="UniProtKB-KW"/>
</dbReference>
<dbReference type="InterPro" id="IPR038765">
    <property type="entry name" value="Papain-like_cys_pep_sf"/>
</dbReference>
<dbReference type="EMBL" id="JACHNU010000007">
    <property type="protein sequence ID" value="MBB4664520.1"/>
    <property type="molecule type" value="Genomic_DNA"/>
</dbReference>
<dbReference type="PANTHER" id="PTHR47053">
    <property type="entry name" value="MUREIN DD-ENDOPEPTIDASE MEPH-RELATED"/>
    <property type="match status" value="1"/>
</dbReference>
<dbReference type="InterPro" id="IPR000064">
    <property type="entry name" value="NLP_P60_dom"/>
</dbReference>
<comment type="caution">
    <text evidence="7">The sequence shown here is derived from an EMBL/GenBank/DDBJ whole genome shotgun (WGS) entry which is preliminary data.</text>
</comment>
<protein>
    <submittedName>
        <fullName evidence="7">Cell wall-associated NlpC family hydrolase</fullName>
    </submittedName>
</protein>
<comment type="similarity">
    <text evidence="1">Belongs to the peptidase C40 family.</text>
</comment>
<dbReference type="AlphaFoldDB" id="A0A840IKS4"/>
<evidence type="ECO:0000259" key="6">
    <source>
        <dbReference type="PROSITE" id="PS51935"/>
    </source>
</evidence>
<feature type="domain" description="NlpC/P60" evidence="6">
    <location>
        <begin position="130"/>
        <end position="251"/>
    </location>
</feature>
<evidence type="ECO:0000256" key="4">
    <source>
        <dbReference type="ARBA" id="ARBA00022807"/>
    </source>
</evidence>
<dbReference type="Proteomes" id="UP000585272">
    <property type="component" value="Unassembled WGS sequence"/>
</dbReference>
<dbReference type="Pfam" id="PF00877">
    <property type="entry name" value="NLPC_P60"/>
    <property type="match status" value="1"/>
</dbReference>
<evidence type="ECO:0000256" key="2">
    <source>
        <dbReference type="ARBA" id="ARBA00022670"/>
    </source>
</evidence>